<evidence type="ECO:0000256" key="1">
    <source>
        <dbReference type="SAM" id="MobiDB-lite"/>
    </source>
</evidence>
<dbReference type="Proteomes" id="UP000006094">
    <property type="component" value="Chromosome"/>
</dbReference>
<evidence type="ECO:0000256" key="2">
    <source>
        <dbReference type="SAM" id="Phobius"/>
    </source>
</evidence>
<name>K0B113_GOTA9</name>
<reference evidence="3 4" key="1">
    <citation type="journal article" date="2012" name="PLoS ONE">
        <title>The purine-utilizing bacterium Clostridium acidurici 9a: a genome-guided metabolic reconsideration.</title>
        <authorList>
            <person name="Hartwich K."/>
            <person name="Poehlein A."/>
            <person name="Daniel R."/>
        </authorList>
    </citation>
    <scope>NUCLEOTIDE SEQUENCE [LARGE SCALE GENOMIC DNA]</scope>
    <source>
        <strain evidence="4">ATCC 7906 / DSM 604 / BCRC 14475 / CIP 104303 / KCTC 5404 / NCIMB 10678 / 9a</strain>
    </source>
</reference>
<dbReference type="KEGG" id="cad:Curi_c22010"/>
<proteinExistence type="predicted"/>
<keyword evidence="2" id="KW-0472">Membrane</keyword>
<dbReference type="HOGENOM" id="CLU_2104674_0_0_9"/>
<dbReference type="EMBL" id="CP003326">
    <property type="protein sequence ID" value="AFS79204.1"/>
    <property type="molecule type" value="Genomic_DNA"/>
</dbReference>
<dbReference type="AlphaFoldDB" id="K0B113"/>
<evidence type="ECO:0000313" key="4">
    <source>
        <dbReference type="Proteomes" id="UP000006094"/>
    </source>
</evidence>
<evidence type="ECO:0000313" key="3">
    <source>
        <dbReference type="EMBL" id="AFS79204.1"/>
    </source>
</evidence>
<keyword evidence="2" id="KW-1133">Transmembrane helix</keyword>
<accession>K0B113</accession>
<keyword evidence="4" id="KW-1185">Reference proteome</keyword>
<keyword evidence="2" id="KW-0812">Transmembrane</keyword>
<feature type="region of interest" description="Disordered" evidence="1">
    <location>
        <begin position="39"/>
        <end position="59"/>
    </location>
</feature>
<protein>
    <submittedName>
        <fullName evidence="3">Uncharacterized protein</fullName>
    </submittedName>
</protein>
<sequence>MDDLSNSTNRDIKLTRNLEGARVAIRNVDIGLKQMSTETERTRNAQERMNNILGSGSKDTDSLTRNIKSLVGNYTGLQTALITLFLYKKSKVNYSRVLLCNKIIVWLYIFVVIWN</sequence>
<dbReference type="RefSeq" id="WP_014968340.1">
    <property type="nucleotide sequence ID" value="NC_018664.1"/>
</dbReference>
<organism evidence="3 4">
    <name type="scientific">Gottschalkia acidurici (strain ATCC 7906 / DSM 604 / BCRC 14475 / CIP 104303 / KCTC 5404 / NCIMB 10678 / 9a)</name>
    <name type="common">Clostridium acidurici</name>
    <dbReference type="NCBI Taxonomy" id="1128398"/>
    <lineage>
        <taxon>Bacteria</taxon>
        <taxon>Bacillati</taxon>
        <taxon>Bacillota</taxon>
        <taxon>Tissierellia</taxon>
        <taxon>Tissierellales</taxon>
        <taxon>Gottschalkiaceae</taxon>
        <taxon>Gottschalkia</taxon>
    </lineage>
</organism>
<gene>
    <name evidence="3" type="ordered locus">Curi_c22010</name>
</gene>
<dbReference type="STRING" id="1128398.Curi_c22010"/>
<feature type="transmembrane region" description="Helical" evidence="2">
    <location>
        <begin position="94"/>
        <end position="114"/>
    </location>
</feature>